<keyword evidence="5" id="KW-1185">Reference proteome</keyword>
<dbReference type="AlphaFoldDB" id="A0A2X4VSB1"/>
<proteinExistence type="inferred from homology"/>
<dbReference type="InterPro" id="IPR036390">
    <property type="entry name" value="WH_DNA-bd_sf"/>
</dbReference>
<dbReference type="KEGG" id="blen:NCTC4824_01064"/>
<dbReference type="SUPFAM" id="SSF46785">
    <property type="entry name" value="Winged helix' DNA-binding domain"/>
    <property type="match status" value="1"/>
</dbReference>
<dbReference type="Gene3D" id="3.30.420.40">
    <property type="match status" value="2"/>
</dbReference>
<sequence length="404" mass="44306">MILRRTGDLSLIKELNKSIVLDLIRKKGPISRAEIAKTINISPTTVTSAVSELIDDLLVYENGLGTSNGGRKPILVQLNPNNRFLIGIAIDASKITIAELNLNAEVRMKEVYYIQQIPDFELSNFTLDMIDKFSRKCKDLDQCLGISITTQGIVDSVNGIILYNPKLKIKNLHLKRMIEKTFNIPTYIDNDTNGNLLAEKGFGKYQQSKNVIYVKVGNGVGASILVNDSIFRGFHGGAGEFGHTTIDHNGATCSCGNVGCLEGFVSWSAVHSNVLEAMENGEYTILSELTGGDPSRLTPELFRQAITKEDPLSLSILKALSKYLATGIVNLINLFNPEIIIVGGELAFENPLLINMVYEHISNHALEAHTKGLKIVPSSFGSDFEVIGSASLLLHELFHFTLSK</sequence>
<evidence type="ECO:0000256" key="1">
    <source>
        <dbReference type="ARBA" id="ARBA00002486"/>
    </source>
</evidence>
<dbReference type="EMBL" id="LS483476">
    <property type="protein sequence ID" value="SQI53721.1"/>
    <property type="molecule type" value="Genomic_DNA"/>
</dbReference>
<protein>
    <submittedName>
        <fullName evidence="4">Transcriptional repressor of the xylose operon</fullName>
    </submittedName>
</protein>
<dbReference type="InterPro" id="IPR000600">
    <property type="entry name" value="ROK"/>
</dbReference>
<dbReference type="InterPro" id="IPR036388">
    <property type="entry name" value="WH-like_DNA-bd_sf"/>
</dbReference>
<dbReference type="Gene3D" id="1.10.10.10">
    <property type="entry name" value="Winged helix-like DNA-binding domain superfamily/Winged helix DNA-binding domain"/>
    <property type="match status" value="1"/>
</dbReference>
<dbReference type="STRING" id="1348624.GCA_001591545_00160"/>
<evidence type="ECO:0000256" key="2">
    <source>
        <dbReference type="ARBA" id="ARBA00006479"/>
    </source>
</evidence>
<keyword evidence="3" id="KW-0859">Xylose metabolism</keyword>
<dbReference type="PANTHER" id="PTHR18964:SF149">
    <property type="entry name" value="BIFUNCTIONAL UDP-N-ACETYLGLUCOSAMINE 2-EPIMERASE_N-ACETYLMANNOSAMINE KINASE"/>
    <property type="match status" value="1"/>
</dbReference>
<dbReference type="Proteomes" id="UP000249134">
    <property type="component" value="Chromosome 1"/>
</dbReference>
<gene>
    <name evidence="4" type="primary">mlc_1</name>
    <name evidence="4" type="ORF">NCTC4824_01064</name>
</gene>
<dbReference type="RefSeq" id="WP_066136075.1">
    <property type="nucleotide sequence ID" value="NZ_CBCSGM010000001.1"/>
</dbReference>
<evidence type="ECO:0000256" key="3">
    <source>
        <dbReference type="ARBA" id="ARBA00022629"/>
    </source>
</evidence>
<evidence type="ECO:0000313" key="5">
    <source>
        <dbReference type="Proteomes" id="UP000249134"/>
    </source>
</evidence>
<dbReference type="GO" id="GO:0042732">
    <property type="term" value="P:D-xylose metabolic process"/>
    <property type="evidence" value="ECO:0007669"/>
    <property type="project" value="UniProtKB-KW"/>
</dbReference>
<dbReference type="SUPFAM" id="SSF53067">
    <property type="entry name" value="Actin-like ATPase domain"/>
    <property type="match status" value="1"/>
</dbReference>
<evidence type="ECO:0000313" key="4">
    <source>
        <dbReference type="EMBL" id="SQI53721.1"/>
    </source>
</evidence>
<dbReference type="Pfam" id="PF13412">
    <property type="entry name" value="HTH_24"/>
    <property type="match status" value="1"/>
</dbReference>
<comment type="function">
    <text evidence="1">Transcriptional repressor of xylose-utilizing enzymes.</text>
</comment>
<comment type="similarity">
    <text evidence="2">Belongs to the ROK (NagC/XylR) family.</text>
</comment>
<keyword evidence="3" id="KW-0119">Carbohydrate metabolism</keyword>
<name>A0A2X4VSB1_LEDLE</name>
<accession>A0A2X4VSB1</accession>
<dbReference type="Pfam" id="PF00480">
    <property type="entry name" value="ROK"/>
    <property type="match status" value="1"/>
</dbReference>
<dbReference type="PANTHER" id="PTHR18964">
    <property type="entry name" value="ROK (REPRESSOR, ORF, KINASE) FAMILY"/>
    <property type="match status" value="1"/>
</dbReference>
<dbReference type="InterPro" id="IPR043129">
    <property type="entry name" value="ATPase_NBD"/>
</dbReference>
<reference evidence="4 5" key="1">
    <citation type="submission" date="2018-06" db="EMBL/GenBank/DDBJ databases">
        <authorList>
            <consortium name="Pathogen Informatics"/>
            <person name="Doyle S."/>
        </authorList>
    </citation>
    <scope>NUCLEOTIDE SEQUENCE [LARGE SCALE GENOMIC DNA]</scope>
    <source>
        <strain evidence="4 5">NCTC4824</strain>
    </source>
</reference>
<organism evidence="4 5">
    <name type="scientific">Lederbergia lenta</name>
    <name type="common">Bacillus lentus</name>
    <dbReference type="NCBI Taxonomy" id="1467"/>
    <lineage>
        <taxon>Bacteria</taxon>
        <taxon>Bacillati</taxon>
        <taxon>Bacillota</taxon>
        <taxon>Bacilli</taxon>
        <taxon>Bacillales</taxon>
        <taxon>Bacillaceae</taxon>
        <taxon>Lederbergia</taxon>
    </lineage>
</organism>